<reference evidence="2 3" key="1">
    <citation type="submission" date="2020-08" db="EMBL/GenBank/DDBJ databases">
        <authorList>
            <person name="Seo M.-J."/>
        </authorList>
    </citation>
    <scope>NUCLEOTIDE SEQUENCE [LARGE SCALE GENOMIC DNA]</scope>
    <source>
        <strain evidence="2 3">KIGAM211</strain>
    </source>
</reference>
<feature type="compositionally biased region" description="Polar residues" evidence="1">
    <location>
        <begin position="407"/>
        <end position="418"/>
    </location>
</feature>
<evidence type="ECO:0008006" key="4">
    <source>
        <dbReference type="Google" id="ProtNLM"/>
    </source>
</evidence>
<organism evidence="2 3">
    <name type="scientific">Nocardioides luti</name>
    <dbReference type="NCBI Taxonomy" id="2761101"/>
    <lineage>
        <taxon>Bacteria</taxon>
        <taxon>Bacillati</taxon>
        <taxon>Actinomycetota</taxon>
        <taxon>Actinomycetes</taxon>
        <taxon>Propionibacteriales</taxon>
        <taxon>Nocardioidaceae</taxon>
        <taxon>Nocardioides</taxon>
    </lineage>
</organism>
<comment type="caution">
    <text evidence="2">The sequence shown here is derived from an EMBL/GenBank/DDBJ whole genome shotgun (WGS) entry which is preliminary data.</text>
</comment>
<name>A0A7X0RGX2_9ACTN</name>
<gene>
    <name evidence="2" type="ORF">H5V45_12350</name>
</gene>
<evidence type="ECO:0000313" key="2">
    <source>
        <dbReference type="EMBL" id="MBB6628111.1"/>
    </source>
</evidence>
<feature type="region of interest" description="Disordered" evidence="1">
    <location>
        <begin position="388"/>
        <end position="421"/>
    </location>
</feature>
<dbReference type="Proteomes" id="UP000523955">
    <property type="component" value="Unassembled WGS sequence"/>
</dbReference>
<keyword evidence="3" id="KW-1185">Reference proteome</keyword>
<dbReference type="RefSeq" id="WP_185253197.1">
    <property type="nucleotide sequence ID" value="NZ_JACKXE010000001.1"/>
</dbReference>
<sequence length="477" mass="52131">MAILPIDDLDAGDTLAALESGVRRRRAAEVEDLLLVAHWADLHASDPRWDPRPVPGMPRPPGSDRLVRVGGEGTPAVRELTLVELGVARSVHTLAARSTVADVLDLRHRLPRLWSLVRSLEAEPWLACKVATKSRQLSAEVVHLVDDAVAAAITGESPSRVLAIADAKVIEADLESHELRRRAEEQRRHVTLLRTDPHGLRSIVARVSAGDAVWIDATVTRVAEILASRPEHADMPRDVLRSIAMGWLARPADLLVLMLESADVPAPDAPEAPEPEDASSPSRALAVPADLLDTLRTVDPARLRPRGCVYVHVHETTLAGMSGVARVEDIGPHTLAQVRDLLAHAQVTVKPVIDLADRVSVNGYEHPEWLKERIHLLRPVDAFPHATRTSRHVDHDHPVPYDPNGPPGQTHSHTSQPLGRTAHRAKTHLGYTATPLPTGEIVWRTPNGCFRIVDHTGTHPLDEADYRALVGDDPDEP</sequence>
<evidence type="ECO:0000256" key="1">
    <source>
        <dbReference type="SAM" id="MobiDB-lite"/>
    </source>
</evidence>
<accession>A0A7X0RGX2</accession>
<proteinExistence type="predicted"/>
<protein>
    <recommendedName>
        <fullName evidence="4">DUF222 domain-containing protein</fullName>
    </recommendedName>
</protein>
<evidence type="ECO:0000313" key="3">
    <source>
        <dbReference type="Proteomes" id="UP000523955"/>
    </source>
</evidence>
<dbReference type="EMBL" id="JACKXE010000001">
    <property type="protein sequence ID" value="MBB6628111.1"/>
    <property type="molecule type" value="Genomic_DNA"/>
</dbReference>
<dbReference type="AlphaFoldDB" id="A0A7X0RGX2"/>